<evidence type="ECO:0000256" key="2">
    <source>
        <dbReference type="SAM" id="SignalP"/>
    </source>
</evidence>
<accession>A0A2T7PXJ5</accession>
<keyword evidence="2" id="KW-0732">Signal</keyword>
<evidence type="ECO:0000256" key="1">
    <source>
        <dbReference type="SAM" id="MobiDB-lite"/>
    </source>
</evidence>
<protein>
    <submittedName>
        <fullName evidence="3">Uncharacterized protein</fullName>
    </submittedName>
</protein>
<evidence type="ECO:0000313" key="4">
    <source>
        <dbReference type="Proteomes" id="UP000245119"/>
    </source>
</evidence>
<dbReference type="AlphaFoldDB" id="A0A2T7PXJ5"/>
<name>A0A2T7PXJ5_POMCA</name>
<organism evidence="3 4">
    <name type="scientific">Pomacea canaliculata</name>
    <name type="common">Golden apple snail</name>
    <dbReference type="NCBI Taxonomy" id="400727"/>
    <lineage>
        <taxon>Eukaryota</taxon>
        <taxon>Metazoa</taxon>
        <taxon>Spiralia</taxon>
        <taxon>Lophotrochozoa</taxon>
        <taxon>Mollusca</taxon>
        <taxon>Gastropoda</taxon>
        <taxon>Caenogastropoda</taxon>
        <taxon>Architaenioglossa</taxon>
        <taxon>Ampullarioidea</taxon>
        <taxon>Ampullariidae</taxon>
        <taxon>Pomacea</taxon>
    </lineage>
</organism>
<gene>
    <name evidence="3" type="ORF">C0Q70_00718</name>
</gene>
<sequence length="361" mass="39900">MVEYRTTSLRLCIFTLLSMQLHSMTNVLLNASCNSELPRRQLEDLASFQLEVGGSVQELTDEDCRHSSRIAGNASLRQGNDTDARSSLASTWLKDTDAIIGPVAMMFNVTERSVARAGGAARFLWRVLQWHPEDLKELEVFQVAALPQVLLRRQLCCPPHAPSTARRDCRGSGSSDASTPPHPVLSANLSVLYCSADCAWCHGESDVVELTAGCREEHDEDYVNSWADDSQHDAILMAWQVPRNYSPRACYDVHFTKEPQQVISCNGTWFPEETAKNIADLCANYTSPVLADGVIFENLFCALCNDIRPKCLPVTTLRSVSGTSILVNLMGSTTVGPKSCKSEEWYDVAKASTKSKREQSC</sequence>
<proteinExistence type="predicted"/>
<comment type="caution">
    <text evidence="3">The sequence shown here is derived from an EMBL/GenBank/DDBJ whole genome shotgun (WGS) entry which is preliminary data.</text>
</comment>
<feature type="region of interest" description="Disordered" evidence="1">
    <location>
        <begin position="161"/>
        <end position="181"/>
    </location>
</feature>
<keyword evidence="4" id="KW-1185">Reference proteome</keyword>
<feature type="chain" id="PRO_5015738372" evidence="2">
    <location>
        <begin position="24"/>
        <end position="361"/>
    </location>
</feature>
<feature type="signal peptide" evidence="2">
    <location>
        <begin position="1"/>
        <end position="23"/>
    </location>
</feature>
<evidence type="ECO:0000313" key="3">
    <source>
        <dbReference type="EMBL" id="PVD38107.1"/>
    </source>
</evidence>
<dbReference type="EMBL" id="PZQS01000001">
    <property type="protein sequence ID" value="PVD38107.1"/>
    <property type="molecule type" value="Genomic_DNA"/>
</dbReference>
<reference evidence="3 4" key="1">
    <citation type="submission" date="2018-04" db="EMBL/GenBank/DDBJ databases">
        <title>The genome of golden apple snail Pomacea canaliculata provides insight into stress tolerance and invasive adaptation.</title>
        <authorList>
            <person name="Liu C."/>
            <person name="Liu B."/>
            <person name="Ren Y."/>
            <person name="Zhang Y."/>
            <person name="Wang H."/>
            <person name="Li S."/>
            <person name="Jiang F."/>
            <person name="Yin L."/>
            <person name="Zhang G."/>
            <person name="Qian W."/>
            <person name="Fan W."/>
        </authorList>
    </citation>
    <scope>NUCLEOTIDE SEQUENCE [LARGE SCALE GENOMIC DNA]</scope>
    <source>
        <strain evidence="3">SZHN2017</strain>
        <tissue evidence="3">Muscle</tissue>
    </source>
</reference>
<dbReference type="Proteomes" id="UP000245119">
    <property type="component" value="Linkage Group LG1"/>
</dbReference>